<evidence type="ECO:0000313" key="3">
    <source>
        <dbReference type="EMBL" id="KAB1065704.1"/>
    </source>
</evidence>
<name>A0A6N6M708_9FLAO</name>
<comment type="caution">
    <text evidence="3">The sequence shown here is derived from an EMBL/GenBank/DDBJ whole genome shotgun (WGS) entry which is preliminary data.</text>
</comment>
<gene>
    <name evidence="3" type="ORF">F3059_03340</name>
</gene>
<sequence>MNKQTDIEALIKLLEDPDENIYFQIRKELIDLGPSVIPELENRWEEESSLGLLFQSRVEDLIHDIQFNSVKKEIREWRDSDDHDLLRGMHLIAKYQYPDLSFESLDRAVESIKKEIWIELNSRLTAFENVRIMNHVLFNVHNFQGNTSNYHAPQNSFLNNVLDTCKGNPISLSIIYILIGQRLGLPIYGVNLPRHFVVAYVDPVFQSDHPTEENVLFYINPFSKGSVFGIDELKDFVQQINLPDHSQFFNPCDSITIVNRVLNNLINSYNKLGYPEKVEELKILQNTLIG</sequence>
<accession>A0A6N6M708</accession>
<proteinExistence type="inferred from homology"/>
<dbReference type="InterPro" id="IPR032698">
    <property type="entry name" value="SirB1_N"/>
</dbReference>
<dbReference type="PANTHER" id="PTHR31350">
    <property type="entry name" value="SI:DKEY-261L7.2"/>
    <property type="match status" value="1"/>
</dbReference>
<reference evidence="3 4" key="1">
    <citation type="submission" date="2019-09" db="EMBL/GenBank/DDBJ databases">
        <title>Genomes of Cryomorphaceae.</title>
        <authorList>
            <person name="Bowman J.P."/>
        </authorList>
    </citation>
    <scope>NUCLEOTIDE SEQUENCE [LARGE SCALE GENOMIC DNA]</scope>
    <source>
        <strain evidence="3 4">KCTC 52047</strain>
    </source>
</reference>
<protein>
    <recommendedName>
        <fullName evidence="2">Protein SirB1 N-terminal domain-containing protein</fullName>
    </recommendedName>
</protein>
<dbReference type="AlphaFoldDB" id="A0A6N6M708"/>
<dbReference type="EMBL" id="WACR01000002">
    <property type="protein sequence ID" value="KAB1065704.1"/>
    <property type="molecule type" value="Genomic_DNA"/>
</dbReference>
<comment type="similarity">
    <text evidence="1">Belongs to the UPF0162 family.</text>
</comment>
<dbReference type="RefSeq" id="WP_151166529.1">
    <property type="nucleotide sequence ID" value="NZ_WACR01000002.1"/>
</dbReference>
<organism evidence="3 4">
    <name type="scientific">Salibacter halophilus</name>
    <dbReference type="NCBI Taxonomy" id="1803916"/>
    <lineage>
        <taxon>Bacteria</taxon>
        <taxon>Pseudomonadati</taxon>
        <taxon>Bacteroidota</taxon>
        <taxon>Flavobacteriia</taxon>
        <taxon>Flavobacteriales</taxon>
        <taxon>Salibacteraceae</taxon>
        <taxon>Salibacter</taxon>
    </lineage>
</organism>
<evidence type="ECO:0000256" key="1">
    <source>
        <dbReference type="ARBA" id="ARBA00007100"/>
    </source>
</evidence>
<feature type="domain" description="Protein SirB1 N-terminal" evidence="2">
    <location>
        <begin position="107"/>
        <end position="263"/>
    </location>
</feature>
<dbReference type="Proteomes" id="UP000435357">
    <property type="component" value="Unassembled WGS sequence"/>
</dbReference>
<dbReference type="OrthoDB" id="188084at2"/>
<dbReference type="PANTHER" id="PTHR31350:SF21">
    <property type="entry name" value="F-BOX ONLY PROTEIN 21"/>
    <property type="match status" value="1"/>
</dbReference>
<dbReference type="Pfam" id="PF13369">
    <property type="entry name" value="Transglut_core2"/>
    <property type="match status" value="1"/>
</dbReference>
<keyword evidence="4" id="KW-1185">Reference proteome</keyword>
<evidence type="ECO:0000313" key="4">
    <source>
        <dbReference type="Proteomes" id="UP000435357"/>
    </source>
</evidence>
<evidence type="ECO:0000259" key="2">
    <source>
        <dbReference type="Pfam" id="PF13369"/>
    </source>
</evidence>